<gene>
    <name evidence="2" type="ORF">AUR64_07510</name>
</gene>
<evidence type="ECO:0000313" key="2">
    <source>
        <dbReference type="EMBL" id="KTG11005.1"/>
    </source>
</evidence>
<proteinExistence type="predicted"/>
<dbReference type="InterPro" id="IPR006311">
    <property type="entry name" value="TAT_signal"/>
</dbReference>
<dbReference type="Proteomes" id="UP000054387">
    <property type="component" value="Unassembled WGS sequence"/>
</dbReference>
<dbReference type="InterPro" id="IPR012334">
    <property type="entry name" value="Pectin_lyas_fold"/>
</dbReference>
<comment type="caution">
    <text evidence="2">The sequence shown here is derived from an EMBL/GenBank/DDBJ whole genome shotgun (WGS) entry which is preliminary data.</text>
</comment>
<organism evidence="2 3">
    <name type="scientific">Haloprofundus marisrubri</name>
    <dbReference type="NCBI Taxonomy" id="1514971"/>
    <lineage>
        <taxon>Archaea</taxon>
        <taxon>Methanobacteriati</taxon>
        <taxon>Methanobacteriota</taxon>
        <taxon>Stenosarchaea group</taxon>
        <taxon>Halobacteria</taxon>
        <taxon>Halobacteriales</taxon>
        <taxon>Haloferacaceae</taxon>
        <taxon>Haloprofundus</taxon>
    </lineage>
</organism>
<evidence type="ECO:0000256" key="1">
    <source>
        <dbReference type="SAM" id="MobiDB-lite"/>
    </source>
</evidence>
<dbReference type="RefSeq" id="WP_058580804.1">
    <property type="nucleotide sequence ID" value="NZ_LOPU01000016.1"/>
</dbReference>
<protein>
    <recommendedName>
        <fullName evidence="4">Right handed beta helix domain-containing protein</fullName>
    </recommendedName>
</protein>
<dbReference type="InterPro" id="IPR006626">
    <property type="entry name" value="PbH1"/>
</dbReference>
<dbReference type="Gene3D" id="2.160.20.10">
    <property type="entry name" value="Single-stranded right-handed beta-helix, Pectin lyase-like"/>
    <property type="match status" value="1"/>
</dbReference>
<sequence length="511" mass="53265">MADDDRPTGRPGSNDSDRTAGGLSRRQLLAAAGAAGAVGLAGCYALFGGDEPENGQTPTGNEVGEMPPSIIVWQDGDGVVRAETGGGAIESGRQPATVIQAALDASAQQAGIQSVEVVGSYSLSQPVSLREQTVLNLRNARLSAGGDYAAVLVNDASEAAIVGGLLDGSEQTDGEQYLAVLTLSNSDGIIVDGTEVQNGGYYGVDLYECNDCVLNGIRSHDNFRHGIHPGTDTEGRGYFNWLGHCITNNNGVDGINDRGTTVEGESLDNAFYNCLSRNNGRSGFIIDGGIESNDAAARFDVVGCRAYENQNYGIQFVDCRVSAVNVVARANGRSGILLDGGVRASILNPRSDGHSGPNAGGVTIRDEDSSSPRHVVLYGGELTDNSYSVRIAAGADAGPITIRDVDLRNAGTQPLWFREDPPPELTVSNAAGYRTTNRGNQTQSGDGSTTTFRWQHGLAAPPQSVSVTAASDAAAGPFSVAQDGDAIEVSYQSAPEGGDGNLQWWWSANAY</sequence>
<dbReference type="AlphaFoldDB" id="A0A0W1REH1"/>
<dbReference type="PROSITE" id="PS51318">
    <property type="entry name" value="TAT"/>
    <property type="match status" value="1"/>
</dbReference>
<feature type="region of interest" description="Disordered" evidence="1">
    <location>
        <begin position="348"/>
        <end position="368"/>
    </location>
</feature>
<evidence type="ECO:0000313" key="3">
    <source>
        <dbReference type="Proteomes" id="UP000054387"/>
    </source>
</evidence>
<dbReference type="OrthoDB" id="376670at2157"/>
<accession>A0A0W1REH1</accession>
<dbReference type="SUPFAM" id="SSF51126">
    <property type="entry name" value="Pectin lyase-like"/>
    <property type="match status" value="1"/>
</dbReference>
<dbReference type="EMBL" id="LOPU01000016">
    <property type="protein sequence ID" value="KTG11005.1"/>
    <property type="molecule type" value="Genomic_DNA"/>
</dbReference>
<dbReference type="STRING" id="1514971.AUR64_07510"/>
<dbReference type="InterPro" id="IPR011050">
    <property type="entry name" value="Pectin_lyase_fold/virulence"/>
</dbReference>
<keyword evidence="3" id="KW-1185">Reference proteome</keyword>
<dbReference type="SMART" id="SM00710">
    <property type="entry name" value="PbH1"/>
    <property type="match status" value="6"/>
</dbReference>
<evidence type="ECO:0008006" key="4">
    <source>
        <dbReference type="Google" id="ProtNLM"/>
    </source>
</evidence>
<reference evidence="2 3" key="1">
    <citation type="submission" date="2015-12" db="EMBL/GenBank/DDBJ databases">
        <title>Haloprofundus marisrubri gen. nov., sp. nov., an extremely halophilic archaeon isolated from the Discovery deep brine-seawater interface in the Red Sea.</title>
        <authorList>
            <person name="Zhang G."/>
            <person name="Stingl U."/>
            <person name="Rashid M."/>
        </authorList>
    </citation>
    <scope>NUCLEOTIDE SEQUENCE [LARGE SCALE GENOMIC DNA]</scope>
    <source>
        <strain evidence="2 3">SB9</strain>
    </source>
</reference>
<name>A0A0W1REH1_9EURY</name>
<feature type="region of interest" description="Disordered" evidence="1">
    <location>
        <begin position="1"/>
        <end position="22"/>
    </location>
</feature>